<dbReference type="PANTHER" id="PTHR22761">
    <property type="entry name" value="CHARGED MULTIVESICULAR BODY PROTEIN"/>
    <property type="match status" value="1"/>
</dbReference>
<keyword evidence="4" id="KW-0175">Coiled coil</keyword>
<dbReference type="EMBL" id="BRYB01003819">
    <property type="protein sequence ID" value="GMI21205.1"/>
    <property type="molecule type" value="Genomic_DNA"/>
</dbReference>
<dbReference type="Pfam" id="PF03357">
    <property type="entry name" value="Snf7"/>
    <property type="match status" value="1"/>
</dbReference>
<comment type="similarity">
    <text evidence="2">Belongs to the SNF7 family.</text>
</comment>
<gene>
    <name evidence="6" type="ORF">TeGR_g3204</name>
</gene>
<dbReference type="InterPro" id="IPR005024">
    <property type="entry name" value="Snf7_fam"/>
</dbReference>
<sequence>MNFFGKKRQTGGAAPTPAARGGGGGGDPTSTIIQLRESLATLDKREDHIQKKADAMVEEAKKKLAAKDKKGALFSMKRKKMYESEVEKIMNSKMTLETQIMSLETQIQNIETFKAMKAGKTAMEAVRKGVDVDNVDEMMDDIREEMEQANEISQAIGQPVDGAEFDEDELLSELNELEENDLEEAMLSKPGAAALDMPAYALPSAPAGGLQAKGVEEDEDEKALRELEASLAM</sequence>
<accession>A0ABQ6M7X4</accession>
<evidence type="ECO:0000313" key="6">
    <source>
        <dbReference type="EMBL" id="GMI21205.1"/>
    </source>
</evidence>
<evidence type="ECO:0000313" key="7">
    <source>
        <dbReference type="Proteomes" id="UP001165060"/>
    </source>
</evidence>
<dbReference type="PANTHER" id="PTHR22761:SF10">
    <property type="entry name" value="GH13992P"/>
    <property type="match status" value="1"/>
</dbReference>
<organism evidence="6 7">
    <name type="scientific">Tetraparma gracilis</name>
    <dbReference type="NCBI Taxonomy" id="2962635"/>
    <lineage>
        <taxon>Eukaryota</taxon>
        <taxon>Sar</taxon>
        <taxon>Stramenopiles</taxon>
        <taxon>Ochrophyta</taxon>
        <taxon>Bolidophyceae</taxon>
        <taxon>Parmales</taxon>
        <taxon>Triparmaceae</taxon>
        <taxon>Tetraparma</taxon>
    </lineage>
</organism>
<dbReference type="Gene3D" id="6.10.250.1710">
    <property type="match status" value="1"/>
</dbReference>
<keyword evidence="3" id="KW-0967">Endosome</keyword>
<feature type="region of interest" description="Disordered" evidence="5">
    <location>
        <begin position="1"/>
        <end position="31"/>
    </location>
</feature>
<dbReference type="Proteomes" id="UP001165060">
    <property type="component" value="Unassembled WGS sequence"/>
</dbReference>
<evidence type="ECO:0000256" key="5">
    <source>
        <dbReference type="SAM" id="MobiDB-lite"/>
    </source>
</evidence>
<comment type="subcellular location">
    <subcellularLocation>
        <location evidence="1">Endosome</location>
    </subcellularLocation>
</comment>
<proteinExistence type="inferred from homology"/>
<evidence type="ECO:0000256" key="2">
    <source>
        <dbReference type="ARBA" id="ARBA00006190"/>
    </source>
</evidence>
<evidence type="ECO:0000256" key="3">
    <source>
        <dbReference type="ARBA" id="ARBA00022753"/>
    </source>
</evidence>
<keyword evidence="7" id="KW-1185">Reference proteome</keyword>
<reference evidence="6 7" key="1">
    <citation type="journal article" date="2023" name="Commun. Biol.">
        <title>Genome analysis of Parmales, the sister group of diatoms, reveals the evolutionary specialization of diatoms from phago-mixotrophs to photoautotrophs.</title>
        <authorList>
            <person name="Ban H."/>
            <person name="Sato S."/>
            <person name="Yoshikawa S."/>
            <person name="Yamada K."/>
            <person name="Nakamura Y."/>
            <person name="Ichinomiya M."/>
            <person name="Sato N."/>
            <person name="Blanc-Mathieu R."/>
            <person name="Endo H."/>
            <person name="Kuwata A."/>
            <person name="Ogata H."/>
        </authorList>
    </citation>
    <scope>NUCLEOTIDE SEQUENCE [LARGE SCALE GENOMIC DNA]</scope>
</reference>
<feature type="region of interest" description="Disordered" evidence="5">
    <location>
        <begin position="203"/>
        <end position="223"/>
    </location>
</feature>
<feature type="compositionally biased region" description="Low complexity" evidence="5">
    <location>
        <begin position="10"/>
        <end position="19"/>
    </location>
</feature>
<dbReference type="Gene3D" id="1.10.287.1060">
    <property type="entry name" value="ESAT-6-like"/>
    <property type="match status" value="1"/>
</dbReference>
<feature type="coiled-coil region" evidence="4">
    <location>
        <begin position="132"/>
        <end position="180"/>
    </location>
</feature>
<evidence type="ECO:0000256" key="4">
    <source>
        <dbReference type="SAM" id="Coils"/>
    </source>
</evidence>
<name>A0ABQ6M7X4_9STRA</name>
<evidence type="ECO:0000256" key="1">
    <source>
        <dbReference type="ARBA" id="ARBA00004177"/>
    </source>
</evidence>
<comment type="caution">
    <text evidence="6">The sequence shown here is derived from an EMBL/GenBank/DDBJ whole genome shotgun (WGS) entry which is preliminary data.</text>
</comment>
<protein>
    <submittedName>
        <fullName evidence="6">Uncharacterized protein</fullName>
    </submittedName>
</protein>